<name>A0ABV7NK24_9SPHN</name>
<evidence type="ECO:0000313" key="4">
    <source>
        <dbReference type="Proteomes" id="UP001595681"/>
    </source>
</evidence>
<organism evidence="3 4">
    <name type="scientific">Sphingobium rhizovicinum</name>
    <dbReference type="NCBI Taxonomy" id="432308"/>
    <lineage>
        <taxon>Bacteria</taxon>
        <taxon>Pseudomonadati</taxon>
        <taxon>Pseudomonadota</taxon>
        <taxon>Alphaproteobacteria</taxon>
        <taxon>Sphingomonadales</taxon>
        <taxon>Sphingomonadaceae</taxon>
        <taxon>Sphingobium</taxon>
    </lineage>
</organism>
<reference evidence="4" key="1">
    <citation type="journal article" date="2019" name="Int. J. Syst. Evol. Microbiol.">
        <title>The Global Catalogue of Microorganisms (GCM) 10K type strain sequencing project: providing services to taxonomists for standard genome sequencing and annotation.</title>
        <authorList>
            <consortium name="The Broad Institute Genomics Platform"/>
            <consortium name="The Broad Institute Genome Sequencing Center for Infectious Disease"/>
            <person name="Wu L."/>
            <person name="Ma J."/>
        </authorList>
    </citation>
    <scope>NUCLEOTIDE SEQUENCE [LARGE SCALE GENOMIC DNA]</scope>
    <source>
        <strain evidence="4">CCM 7491</strain>
    </source>
</reference>
<dbReference type="InterPro" id="IPR008807">
    <property type="entry name" value="ROS_MUCR"/>
</dbReference>
<dbReference type="InterPro" id="IPR041920">
    <property type="entry name" value="ROS/MUCR_sf"/>
</dbReference>
<feature type="compositionally biased region" description="Low complexity" evidence="2">
    <location>
        <begin position="299"/>
        <end position="317"/>
    </location>
</feature>
<evidence type="ECO:0000256" key="2">
    <source>
        <dbReference type="SAM" id="MobiDB-lite"/>
    </source>
</evidence>
<evidence type="ECO:0000256" key="1">
    <source>
        <dbReference type="ARBA" id="ARBA00007031"/>
    </source>
</evidence>
<gene>
    <name evidence="3" type="ORF">ACFOKF_22215</name>
</gene>
<dbReference type="Pfam" id="PF05443">
    <property type="entry name" value="ROS_MUCR"/>
    <property type="match status" value="1"/>
</dbReference>
<sequence length="363" mass="37611">MADTEKTDLAQLTVQLLSSYLSNNIVPREYLAELIKTTRAALSDEAPAQPLSKPEFVPAVSIRKSLASPNHILSLIDGKPYKMLKRHLAQHGLTPAQYRERYDLPFDYPMTAKAYSDERRATAARIGLGGRKPVTAATQMPGAAESVPQAAPVAAKVAPTPDPNPSSATDKANGIAAKPVVGAKRGRKPKTQDEATPPQKSAAATTKGKKSGSKAKTDALKPPSKPASEKPDAPAAAASAVEGDTISAKVSAEAPTTEAARTTRKKAAPTTDAPSSESKRVDRKPKAESVQAAGKKAEPIAAAAPSASQTTSASPAKVATKALPKGRGKTAPEPASGLNETASAGDVKPAKQSRKTLKIKTDA</sequence>
<feature type="compositionally biased region" description="Basic and acidic residues" evidence="2">
    <location>
        <begin position="277"/>
        <end position="287"/>
    </location>
</feature>
<protein>
    <submittedName>
        <fullName evidence="3">MucR family transcriptional regulator</fullName>
    </submittedName>
</protein>
<comment type="caution">
    <text evidence="3">The sequence shown here is derived from an EMBL/GenBank/DDBJ whole genome shotgun (WGS) entry which is preliminary data.</text>
</comment>
<dbReference type="RefSeq" id="WP_380798765.1">
    <property type="nucleotide sequence ID" value="NZ_JBHRVU010000005.1"/>
</dbReference>
<dbReference type="EMBL" id="JBHRVU010000005">
    <property type="protein sequence ID" value="MFC3443868.1"/>
    <property type="molecule type" value="Genomic_DNA"/>
</dbReference>
<evidence type="ECO:0000313" key="3">
    <source>
        <dbReference type="EMBL" id="MFC3443868.1"/>
    </source>
</evidence>
<accession>A0ABV7NK24</accession>
<feature type="region of interest" description="Disordered" evidence="2">
    <location>
        <begin position="137"/>
        <end position="363"/>
    </location>
</feature>
<dbReference type="Proteomes" id="UP001595681">
    <property type="component" value="Unassembled WGS sequence"/>
</dbReference>
<comment type="similarity">
    <text evidence="1">Belongs to the ros/MucR family.</text>
</comment>
<feature type="compositionally biased region" description="Basic residues" evidence="2">
    <location>
        <begin position="351"/>
        <end position="363"/>
    </location>
</feature>
<proteinExistence type="inferred from homology"/>
<keyword evidence="4" id="KW-1185">Reference proteome</keyword>
<dbReference type="Gene3D" id="1.10.10.1550">
    <property type="entry name" value="ROS/MUCR transcriptional regulator protein"/>
    <property type="match status" value="1"/>
</dbReference>
<feature type="compositionally biased region" description="Low complexity" evidence="2">
    <location>
        <begin position="147"/>
        <end position="159"/>
    </location>
</feature>